<evidence type="ECO:0000313" key="3">
    <source>
        <dbReference type="Proteomes" id="UP000230750"/>
    </source>
</evidence>
<organism evidence="2 3">
    <name type="scientific">Stichopus japonicus</name>
    <name type="common">Sea cucumber</name>
    <dbReference type="NCBI Taxonomy" id="307972"/>
    <lineage>
        <taxon>Eukaryota</taxon>
        <taxon>Metazoa</taxon>
        <taxon>Echinodermata</taxon>
        <taxon>Eleutherozoa</taxon>
        <taxon>Echinozoa</taxon>
        <taxon>Holothuroidea</taxon>
        <taxon>Aspidochirotacea</taxon>
        <taxon>Aspidochirotida</taxon>
        <taxon>Stichopodidae</taxon>
        <taxon>Apostichopus</taxon>
    </lineage>
</organism>
<gene>
    <name evidence="2" type="ORF">BSL78_04428</name>
</gene>
<protein>
    <submittedName>
        <fullName evidence="2">Uncharacterized protein</fullName>
    </submittedName>
</protein>
<evidence type="ECO:0000313" key="2">
    <source>
        <dbReference type="EMBL" id="PIK58654.1"/>
    </source>
</evidence>
<dbReference type="EMBL" id="MRZV01000106">
    <property type="protein sequence ID" value="PIK58654.1"/>
    <property type="molecule type" value="Genomic_DNA"/>
</dbReference>
<sequence length="248" mass="27702">MIEKQEPHLLEVPCDTPTEERISTVSQVDICIQPVVNANSHDPKLSCSPNKDLNSAGPPEVVVILPKDSSTTMPMYGSLDRINNKCSEKHLTKAEELSTSMRLKRCAVVLNRLDRAILARKLPVNQLNFGDRKQTSARGIGTHLVNESLSCKDPVDNLGKQQTNAEKRTSLDTHGNLSGTGEEQRQRRTKENKRREKKKRNDRKDASIGSGQDEGYPDNESRKYANTEAAGNGRGKRKIIAAMKMRTW</sequence>
<accession>A0A2G8LEF8</accession>
<feature type="compositionally biased region" description="Basic residues" evidence="1">
    <location>
        <begin position="187"/>
        <end position="201"/>
    </location>
</feature>
<evidence type="ECO:0000256" key="1">
    <source>
        <dbReference type="SAM" id="MobiDB-lite"/>
    </source>
</evidence>
<name>A0A2G8LEF8_STIJA</name>
<comment type="caution">
    <text evidence="2">The sequence shown here is derived from an EMBL/GenBank/DDBJ whole genome shotgun (WGS) entry which is preliminary data.</text>
</comment>
<dbReference type="Proteomes" id="UP000230750">
    <property type="component" value="Unassembled WGS sequence"/>
</dbReference>
<proteinExistence type="predicted"/>
<keyword evidence="3" id="KW-1185">Reference proteome</keyword>
<reference evidence="2 3" key="1">
    <citation type="journal article" date="2017" name="PLoS Biol.">
        <title>The sea cucumber genome provides insights into morphological evolution and visceral regeneration.</title>
        <authorList>
            <person name="Zhang X."/>
            <person name="Sun L."/>
            <person name="Yuan J."/>
            <person name="Sun Y."/>
            <person name="Gao Y."/>
            <person name="Zhang L."/>
            <person name="Li S."/>
            <person name="Dai H."/>
            <person name="Hamel J.F."/>
            <person name="Liu C."/>
            <person name="Yu Y."/>
            <person name="Liu S."/>
            <person name="Lin W."/>
            <person name="Guo K."/>
            <person name="Jin S."/>
            <person name="Xu P."/>
            <person name="Storey K.B."/>
            <person name="Huan P."/>
            <person name="Zhang T."/>
            <person name="Zhou Y."/>
            <person name="Zhang J."/>
            <person name="Lin C."/>
            <person name="Li X."/>
            <person name="Xing L."/>
            <person name="Huo D."/>
            <person name="Sun M."/>
            <person name="Wang L."/>
            <person name="Mercier A."/>
            <person name="Li F."/>
            <person name="Yang H."/>
            <person name="Xiang J."/>
        </authorList>
    </citation>
    <scope>NUCLEOTIDE SEQUENCE [LARGE SCALE GENOMIC DNA]</scope>
    <source>
        <strain evidence="2">Shaxun</strain>
        <tissue evidence="2">Muscle</tissue>
    </source>
</reference>
<dbReference type="AlphaFoldDB" id="A0A2G8LEF8"/>
<feature type="region of interest" description="Disordered" evidence="1">
    <location>
        <begin position="150"/>
        <end position="238"/>
    </location>
</feature>
<feature type="compositionally biased region" description="Polar residues" evidence="1">
    <location>
        <begin position="172"/>
        <end position="181"/>
    </location>
</feature>